<dbReference type="EMBL" id="JAKIKT010000001">
    <property type="protein sequence ID" value="MCL2913012.1"/>
    <property type="molecule type" value="Genomic_DNA"/>
</dbReference>
<dbReference type="RefSeq" id="WP_249247793.1">
    <property type="nucleotide sequence ID" value="NZ_JAKIKT010000001.1"/>
</dbReference>
<evidence type="ECO:0000259" key="4">
    <source>
        <dbReference type="PROSITE" id="PS50043"/>
    </source>
</evidence>
<protein>
    <submittedName>
        <fullName evidence="5">LuxR C-terminal-related transcriptional regulator</fullName>
    </submittedName>
</protein>
<sequence length="318" mass="36373">MELTASEHFIKELYCRAGESEPTAFRDWALAEFARVCDADAGLWGTGSYETYEFHCCHVFGLDEDYGAKLRNSLIYNPMAKMVMKKLNTSIVMSELLSDDEFFASELYQLLFKPYNISRIIATAYKEKASELYSLVSLYRFDPERDFTEAERQLINRLIQHLVFAGDHNYKLSLPSQGDAGAFAICDYYGFYRHVSDGFRRFLDALGTELSITDENYFPFQIRGDEDIKSDSVVFRVSQVDRLYKIEARVPGPLDKLTARELEIASWLEKGMTFKQAAKALQLSPSTVSNHLYRIYQKLGISSRSELIALLNANDSKS</sequence>
<dbReference type="SUPFAM" id="SSF46894">
    <property type="entry name" value="C-terminal effector domain of the bipartite response regulators"/>
    <property type="match status" value="1"/>
</dbReference>
<name>A0ABT0N5D1_9GAMM</name>
<dbReference type="PROSITE" id="PS50043">
    <property type="entry name" value="HTH_LUXR_2"/>
    <property type="match status" value="1"/>
</dbReference>
<gene>
    <name evidence="5" type="ORF">L2725_04330</name>
</gene>
<keyword evidence="6" id="KW-1185">Reference proteome</keyword>
<dbReference type="CDD" id="cd06170">
    <property type="entry name" value="LuxR_C_like"/>
    <property type="match status" value="1"/>
</dbReference>
<feature type="domain" description="HTH luxR-type" evidence="4">
    <location>
        <begin position="250"/>
        <end position="315"/>
    </location>
</feature>
<dbReference type="InterPro" id="IPR016032">
    <property type="entry name" value="Sig_transdc_resp-reg_C-effctor"/>
</dbReference>
<dbReference type="Gene3D" id="1.10.10.10">
    <property type="entry name" value="Winged helix-like DNA-binding domain superfamily/Winged helix DNA-binding domain"/>
    <property type="match status" value="1"/>
</dbReference>
<dbReference type="PRINTS" id="PR00038">
    <property type="entry name" value="HTHLUXR"/>
</dbReference>
<dbReference type="PANTHER" id="PTHR44688:SF16">
    <property type="entry name" value="DNA-BINDING TRANSCRIPTIONAL ACTIVATOR DEVR_DOSR"/>
    <property type="match status" value="1"/>
</dbReference>
<keyword evidence="2" id="KW-0238">DNA-binding</keyword>
<evidence type="ECO:0000256" key="1">
    <source>
        <dbReference type="ARBA" id="ARBA00023015"/>
    </source>
</evidence>
<keyword evidence="1" id="KW-0805">Transcription regulation</keyword>
<dbReference type="InterPro" id="IPR000792">
    <property type="entry name" value="Tscrpt_reg_LuxR_C"/>
</dbReference>
<evidence type="ECO:0000256" key="2">
    <source>
        <dbReference type="ARBA" id="ARBA00023125"/>
    </source>
</evidence>
<dbReference type="Pfam" id="PF00196">
    <property type="entry name" value="GerE"/>
    <property type="match status" value="1"/>
</dbReference>
<comment type="caution">
    <text evidence="5">The sequence shown here is derived from an EMBL/GenBank/DDBJ whole genome shotgun (WGS) entry which is preliminary data.</text>
</comment>
<dbReference type="InterPro" id="IPR036388">
    <property type="entry name" value="WH-like_DNA-bd_sf"/>
</dbReference>
<accession>A0ABT0N5D1</accession>
<evidence type="ECO:0000313" key="6">
    <source>
        <dbReference type="Proteomes" id="UP001202831"/>
    </source>
</evidence>
<evidence type="ECO:0000313" key="5">
    <source>
        <dbReference type="EMBL" id="MCL2913012.1"/>
    </source>
</evidence>
<dbReference type="PANTHER" id="PTHR44688">
    <property type="entry name" value="DNA-BINDING TRANSCRIPTIONAL ACTIVATOR DEVR_DOSR"/>
    <property type="match status" value="1"/>
</dbReference>
<evidence type="ECO:0000256" key="3">
    <source>
        <dbReference type="ARBA" id="ARBA00023163"/>
    </source>
</evidence>
<dbReference type="Proteomes" id="UP001202831">
    <property type="component" value="Unassembled WGS sequence"/>
</dbReference>
<dbReference type="SMART" id="SM00421">
    <property type="entry name" value="HTH_LUXR"/>
    <property type="match status" value="1"/>
</dbReference>
<keyword evidence="3" id="KW-0804">Transcription</keyword>
<organism evidence="5 6">
    <name type="scientific">Shewanella corallii</name>
    <dbReference type="NCBI Taxonomy" id="560080"/>
    <lineage>
        <taxon>Bacteria</taxon>
        <taxon>Pseudomonadati</taxon>
        <taxon>Pseudomonadota</taxon>
        <taxon>Gammaproteobacteria</taxon>
        <taxon>Alteromonadales</taxon>
        <taxon>Shewanellaceae</taxon>
        <taxon>Shewanella</taxon>
    </lineage>
</organism>
<proteinExistence type="predicted"/>
<reference evidence="5 6" key="1">
    <citation type="submission" date="2022-01" db="EMBL/GenBank/DDBJ databases">
        <title>Whole genome-based taxonomy of the Shewanellaceae.</title>
        <authorList>
            <person name="Martin-Rodriguez A.J."/>
        </authorList>
    </citation>
    <scope>NUCLEOTIDE SEQUENCE [LARGE SCALE GENOMIC DNA]</scope>
    <source>
        <strain evidence="5 6">DSM 21332</strain>
    </source>
</reference>